<protein>
    <submittedName>
        <fullName evidence="2">Uncharacterized protein</fullName>
    </submittedName>
</protein>
<dbReference type="OrthoDB" id="342730at2759"/>
<name>A0BKE8_PARTE</name>
<accession>A0BKE8</accession>
<dbReference type="HOGENOM" id="CLU_675210_0_0_1"/>
<evidence type="ECO:0000256" key="1">
    <source>
        <dbReference type="SAM" id="MobiDB-lite"/>
    </source>
</evidence>
<proteinExistence type="predicted"/>
<dbReference type="InParanoid" id="A0BKE8"/>
<dbReference type="eggNOG" id="ENOG502S7AK">
    <property type="taxonomic scope" value="Eukaryota"/>
</dbReference>
<sequence>MSSKDKQSVKSDKSKDKKKKSTKLDKKDSKILPPPPDNDQQLLIARVISRSGDKESKSLANCDEDPQMQTFNNNNGNFQTSNYSQQHNQYENYPTVNKNNNQFRTNKFMTDQTAYPQQYQDNFYQKSAQQYQDQYYSPSYTQPYYPNQQFTQQATFDYRQERMKDQVNQSLIPKRSEILEQVSKIDNRIDEIKYQSQKIESITREECEMIIDKLKSVETQKLQMLYHDKNELLRDIDQIDALQQRISQLQDFNSQKNIDLFENIERLSRKRIKKQIEIYPDDLPQDLIQFRQLQQQNQMLQKLMDFKNEVIWKLFNDSQIESKRIREELERQANQEFQEWYNIVDQYQQELNKYKLQCTFCGINFDYQLINSDCNSNQQDVCKILINQKEIQFDCEQNPPEQFLGTRRHFFSKSRQMQQSQIQMEDNKV</sequence>
<feature type="compositionally biased region" description="Basic and acidic residues" evidence="1">
    <location>
        <begin position="1"/>
        <end position="15"/>
    </location>
</feature>
<dbReference type="EMBL" id="CT868000">
    <property type="protein sequence ID" value="CAK59015.1"/>
    <property type="molecule type" value="Genomic_DNA"/>
</dbReference>
<dbReference type="GeneID" id="5012197"/>
<evidence type="ECO:0000313" key="2">
    <source>
        <dbReference type="EMBL" id="CAK59015.1"/>
    </source>
</evidence>
<dbReference type="OMA" id="DCNSNQQ"/>
<gene>
    <name evidence="2" type="ORF">GSPATT00029646001</name>
</gene>
<organism evidence="2 3">
    <name type="scientific">Paramecium tetraurelia</name>
    <dbReference type="NCBI Taxonomy" id="5888"/>
    <lineage>
        <taxon>Eukaryota</taxon>
        <taxon>Sar</taxon>
        <taxon>Alveolata</taxon>
        <taxon>Ciliophora</taxon>
        <taxon>Intramacronucleata</taxon>
        <taxon>Oligohymenophorea</taxon>
        <taxon>Peniculida</taxon>
        <taxon>Parameciidae</taxon>
        <taxon>Paramecium</taxon>
    </lineage>
</organism>
<reference evidence="2 3" key="1">
    <citation type="journal article" date="2006" name="Nature">
        <title>Global trends of whole-genome duplications revealed by the ciliate Paramecium tetraurelia.</title>
        <authorList>
            <consortium name="Genoscope"/>
            <person name="Aury J.-M."/>
            <person name="Jaillon O."/>
            <person name="Duret L."/>
            <person name="Noel B."/>
            <person name="Jubin C."/>
            <person name="Porcel B.M."/>
            <person name="Segurens B."/>
            <person name="Daubin V."/>
            <person name="Anthouard V."/>
            <person name="Aiach N."/>
            <person name="Arnaiz O."/>
            <person name="Billaut A."/>
            <person name="Beisson J."/>
            <person name="Blanc I."/>
            <person name="Bouhouche K."/>
            <person name="Camara F."/>
            <person name="Duharcourt S."/>
            <person name="Guigo R."/>
            <person name="Gogendeau D."/>
            <person name="Katinka M."/>
            <person name="Keller A.-M."/>
            <person name="Kissmehl R."/>
            <person name="Klotz C."/>
            <person name="Koll F."/>
            <person name="Le Moue A."/>
            <person name="Lepere C."/>
            <person name="Malinsky S."/>
            <person name="Nowacki M."/>
            <person name="Nowak J.K."/>
            <person name="Plattner H."/>
            <person name="Poulain J."/>
            <person name="Ruiz F."/>
            <person name="Serrano V."/>
            <person name="Zagulski M."/>
            <person name="Dessen P."/>
            <person name="Betermier M."/>
            <person name="Weissenbach J."/>
            <person name="Scarpelli C."/>
            <person name="Schachter V."/>
            <person name="Sperling L."/>
            <person name="Meyer E."/>
            <person name="Cohen J."/>
            <person name="Wincker P."/>
        </authorList>
    </citation>
    <scope>NUCLEOTIDE SEQUENCE [LARGE SCALE GENOMIC DNA]</scope>
    <source>
        <strain evidence="2 3">Stock d4-2</strain>
    </source>
</reference>
<feature type="compositionally biased region" description="Low complexity" evidence="1">
    <location>
        <begin position="69"/>
        <end position="82"/>
    </location>
</feature>
<dbReference type="KEGG" id="ptm:GSPATT00029646001"/>
<keyword evidence="3" id="KW-1185">Reference proteome</keyword>
<feature type="region of interest" description="Disordered" evidence="1">
    <location>
        <begin position="1"/>
        <end position="82"/>
    </location>
</feature>
<dbReference type="RefSeq" id="XP_001426413.1">
    <property type="nucleotide sequence ID" value="XM_001426376.1"/>
</dbReference>
<dbReference type="AlphaFoldDB" id="A0BKE8"/>
<evidence type="ECO:0000313" key="3">
    <source>
        <dbReference type="Proteomes" id="UP000000600"/>
    </source>
</evidence>
<dbReference type="Proteomes" id="UP000000600">
    <property type="component" value="Unassembled WGS sequence"/>
</dbReference>